<evidence type="ECO:0000256" key="5">
    <source>
        <dbReference type="ARBA" id="ARBA00022679"/>
    </source>
</evidence>
<evidence type="ECO:0000313" key="16">
    <source>
        <dbReference type="Proteomes" id="UP000009168"/>
    </source>
</evidence>
<evidence type="ECO:0000256" key="2">
    <source>
        <dbReference type="ARBA" id="ARBA00012513"/>
    </source>
</evidence>
<proteinExistence type="inferred from homology"/>
<keyword evidence="7 15" id="KW-0418">Kinase</keyword>
<feature type="domain" description="Protein kinase" evidence="14">
    <location>
        <begin position="352"/>
        <end position="607"/>
    </location>
</feature>
<evidence type="ECO:0000256" key="10">
    <source>
        <dbReference type="ARBA" id="ARBA00048679"/>
    </source>
</evidence>
<evidence type="ECO:0000256" key="11">
    <source>
        <dbReference type="PROSITE-ProRule" id="PRU00023"/>
    </source>
</evidence>
<dbReference type="InterPro" id="IPR017441">
    <property type="entry name" value="Protein_kinase_ATP_BS"/>
</dbReference>
<evidence type="ECO:0000259" key="14">
    <source>
        <dbReference type="PROSITE" id="PS50011"/>
    </source>
</evidence>
<evidence type="ECO:0000256" key="12">
    <source>
        <dbReference type="PROSITE-ProRule" id="PRU10141"/>
    </source>
</evidence>
<comment type="similarity">
    <text evidence="1">Belongs to the protein kinase superfamily. AGC Ser/Thr protein kinase family.</text>
</comment>
<keyword evidence="5" id="KW-0808">Transferase</keyword>
<reference evidence="16" key="1">
    <citation type="journal article" date="2006" name="PLoS Biol.">
        <title>Macronuclear genome sequence of the ciliate Tetrahymena thermophila, a model eukaryote.</title>
        <authorList>
            <person name="Eisen J.A."/>
            <person name="Coyne R.S."/>
            <person name="Wu M."/>
            <person name="Wu D."/>
            <person name="Thiagarajan M."/>
            <person name="Wortman J.R."/>
            <person name="Badger J.H."/>
            <person name="Ren Q."/>
            <person name="Amedeo P."/>
            <person name="Jones K.M."/>
            <person name="Tallon L.J."/>
            <person name="Delcher A.L."/>
            <person name="Salzberg S.L."/>
            <person name="Silva J.C."/>
            <person name="Haas B.J."/>
            <person name="Majoros W.H."/>
            <person name="Farzad M."/>
            <person name="Carlton J.M."/>
            <person name="Smith R.K. Jr."/>
            <person name="Garg J."/>
            <person name="Pearlman R.E."/>
            <person name="Karrer K.M."/>
            <person name="Sun L."/>
            <person name="Manning G."/>
            <person name="Elde N.C."/>
            <person name="Turkewitz A.P."/>
            <person name="Asai D.J."/>
            <person name="Wilkes D.E."/>
            <person name="Wang Y."/>
            <person name="Cai H."/>
            <person name="Collins K."/>
            <person name="Stewart B.A."/>
            <person name="Lee S.R."/>
            <person name="Wilamowska K."/>
            <person name="Weinberg Z."/>
            <person name="Ruzzo W.L."/>
            <person name="Wloga D."/>
            <person name="Gaertig J."/>
            <person name="Frankel J."/>
            <person name="Tsao C.-C."/>
            <person name="Gorovsky M.A."/>
            <person name="Keeling P.J."/>
            <person name="Waller R.F."/>
            <person name="Patron N.J."/>
            <person name="Cherry J.M."/>
            <person name="Stover N.A."/>
            <person name="Krieger C.J."/>
            <person name="del Toro C."/>
            <person name="Ryder H.F."/>
            <person name="Williamson S.C."/>
            <person name="Barbeau R.A."/>
            <person name="Hamilton E.P."/>
            <person name="Orias E."/>
        </authorList>
    </citation>
    <scope>NUCLEOTIDE SEQUENCE [LARGE SCALE GENOMIC DNA]</scope>
    <source>
        <strain evidence="16">SB210</strain>
    </source>
</reference>
<dbReference type="KEGG" id="tet:TTHERM_00040400"/>
<dbReference type="FunFam" id="3.30.200.20:FF:000524">
    <property type="entry name" value="Non-specific serine/threonine protein kinase"/>
    <property type="match status" value="1"/>
</dbReference>
<evidence type="ECO:0000256" key="3">
    <source>
        <dbReference type="ARBA" id="ARBA00022527"/>
    </source>
</evidence>
<dbReference type="RefSeq" id="XP_977242.2">
    <property type="nucleotide sequence ID" value="XM_972149.3"/>
</dbReference>
<evidence type="ECO:0000313" key="15">
    <source>
        <dbReference type="EMBL" id="EAR86537.2"/>
    </source>
</evidence>
<dbReference type="InterPro" id="IPR000719">
    <property type="entry name" value="Prot_kinase_dom"/>
</dbReference>
<evidence type="ECO:0000256" key="4">
    <source>
        <dbReference type="ARBA" id="ARBA00022553"/>
    </source>
</evidence>
<sequence>MSHSQLSTKEVLPFTQSENSPQALENNKQTADKYLDYYDNLGSFMIKDLDSGVSYDAREEKKIEEINSKYDVITPVAEQGQTKAWNDYWRQIKRMKEDFFDCVQMGDLIGLREILDKQNVPFTVDIKWHDEWTPIHYACNEGHADILQYLISKGADLKAKTSFDYTVLHLGSIRGSHECIKIILENDSSFINEQDKEFNTPLHYACKYGFNKIVELLLNYDVDMTIKNHIGNTPCEELQNFDIYQLISQKAAEKGINSENLIRKDMYNRTFFNNNIMRNSRQDHVSKLLRLTKNFDHNSIIKPSENVKEEKPNQGAAIVEHFKKLAKNQLQFKQVELQQESSSKNSVGPNDFTIVETLGKGAFGQVFLVQKKDDKLFFAMKVLQKERILGKNILKYALTERNVLSVMQHPFIVSLKYAFQTKNKLYLVMDYCPGGDLDNLLFRKGRIPEPIAKIYICEIILALEALHNSNIVFRDLKPSNVVLDKDGHACITDFGLAKQGMQRGDITKSFCGSLAYLPPEMLNKTGHTQSLDWYLLGVLMYELLEGMPPYYSDNKQKLFDNIRNAPLKMPKQASDAAKSLLKGLLSKDPIQRLGSKGAEEVKSHPFFRDVNWEDVYNKKLLPPVPKKPPIQLEGKEDNLIKVTISLEQQKGDNNEPNFVNSWDFNIKNYSLQSPTLPKN</sequence>
<dbReference type="EC" id="2.7.11.1" evidence="2"/>
<dbReference type="Pfam" id="PF00069">
    <property type="entry name" value="Pkinase"/>
    <property type="match status" value="1"/>
</dbReference>
<dbReference type="Gene3D" id="1.25.40.20">
    <property type="entry name" value="Ankyrin repeat-containing domain"/>
    <property type="match status" value="1"/>
</dbReference>
<accession>Q22LX8</accession>
<feature type="region of interest" description="Disordered" evidence="13">
    <location>
        <begin position="1"/>
        <end position="25"/>
    </location>
</feature>
<dbReference type="CDD" id="cd05123">
    <property type="entry name" value="STKc_AGC"/>
    <property type="match status" value="1"/>
</dbReference>
<dbReference type="PANTHER" id="PTHR24351">
    <property type="entry name" value="RIBOSOMAL PROTEIN S6 KINASE"/>
    <property type="match status" value="1"/>
</dbReference>
<evidence type="ECO:0000256" key="13">
    <source>
        <dbReference type="SAM" id="MobiDB-lite"/>
    </source>
</evidence>
<evidence type="ECO:0000256" key="8">
    <source>
        <dbReference type="ARBA" id="ARBA00022840"/>
    </source>
</evidence>
<dbReference type="Proteomes" id="UP000009168">
    <property type="component" value="Unassembled WGS sequence"/>
</dbReference>
<name>Q22LX8_TETTS</name>
<dbReference type="Gene3D" id="1.10.510.10">
    <property type="entry name" value="Transferase(Phosphotransferase) domain 1"/>
    <property type="match status" value="1"/>
</dbReference>
<dbReference type="OMA" id="FDSMEIS"/>
<keyword evidence="16" id="KW-1185">Reference proteome</keyword>
<evidence type="ECO:0000256" key="6">
    <source>
        <dbReference type="ARBA" id="ARBA00022741"/>
    </source>
</evidence>
<organism evidence="15 16">
    <name type="scientific">Tetrahymena thermophila (strain SB210)</name>
    <dbReference type="NCBI Taxonomy" id="312017"/>
    <lineage>
        <taxon>Eukaryota</taxon>
        <taxon>Sar</taxon>
        <taxon>Alveolata</taxon>
        <taxon>Ciliophora</taxon>
        <taxon>Intramacronucleata</taxon>
        <taxon>Oligohymenophorea</taxon>
        <taxon>Hymenostomatida</taxon>
        <taxon>Tetrahymenina</taxon>
        <taxon>Tetrahymenidae</taxon>
        <taxon>Tetrahymena</taxon>
    </lineage>
</organism>
<dbReference type="InterPro" id="IPR036770">
    <property type="entry name" value="Ankyrin_rpt-contain_sf"/>
</dbReference>
<dbReference type="EMBL" id="GG662720">
    <property type="protein sequence ID" value="EAR86537.2"/>
    <property type="molecule type" value="Genomic_DNA"/>
</dbReference>
<dbReference type="FunFam" id="1.10.510.10:FF:000008">
    <property type="entry name" value="Non-specific serine/threonine protein kinase"/>
    <property type="match status" value="1"/>
</dbReference>
<dbReference type="InterPro" id="IPR011009">
    <property type="entry name" value="Kinase-like_dom_sf"/>
</dbReference>
<dbReference type="SMART" id="SM00248">
    <property type="entry name" value="ANK"/>
    <property type="match status" value="3"/>
</dbReference>
<feature type="binding site" evidence="12">
    <location>
        <position position="381"/>
    </location>
    <ligand>
        <name>ATP</name>
        <dbReference type="ChEBI" id="CHEBI:30616"/>
    </ligand>
</feature>
<dbReference type="OrthoDB" id="308845at2759"/>
<dbReference type="Pfam" id="PF12796">
    <property type="entry name" value="Ank_2"/>
    <property type="match status" value="1"/>
</dbReference>
<dbReference type="SUPFAM" id="SSF48403">
    <property type="entry name" value="Ankyrin repeat"/>
    <property type="match status" value="1"/>
</dbReference>
<comment type="catalytic activity">
    <reaction evidence="9">
        <text>L-threonyl-[protein] + ATP = O-phospho-L-threonyl-[protein] + ADP + H(+)</text>
        <dbReference type="Rhea" id="RHEA:46608"/>
        <dbReference type="Rhea" id="RHEA-COMP:11060"/>
        <dbReference type="Rhea" id="RHEA-COMP:11605"/>
        <dbReference type="ChEBI" id="CHEBI:15378"/>
        <dbReference type="ChEBI" id="CHEBI:30013"/>
        <dbReference type="ChEBI" id="CHEBI:30616"/>
        <dbReference type="ChEBI" id="CHEBI:61977"/>
        <dbReference type="ChEBI" id="CHEBI:456216"/>
        <dbReference type="EC" id="2.7.11.1"/>
    </reaction>
</comment>
<keyword evidence="6 12" id="KW-0547">Nucleotide-binding</keyword>
<dbReference type="GeneID" id="7841452"/>
<dbReference type="GO" id="GO:0004674">
    <property type="term" value="F:protein serine/threonine kinase activity"/>
    <property type="evidence" value="ECO:0007669"/>
    <property type="project" value="UniProtKB-KW"/>
</dbReference>
<evidence type="ECO:0000256" key="7">
    <source>
        <dbReference type="ARBA" id="ARBA00022777"/>
    </source>
</evidence>
<dbReference type="eggNOG" id="KOG0598">
    <property type="taxonomic scope" value="Eukaryota"/>
</dbReference>
<gene>
    <name evidence="15" type="ORF">TTHERM_00040400</name>
</gene>
<dbReference type="PROSITE" id="PS50088">
    <property type="entry name" value="ANK_REPEAT"/>
    <property type="match status" value="2"/>
</dbReference>
<feature type="repeat" description="ANK" evidence="11">
    <location>
        <begin position="197"/>
        <end position="229"/>
    </location>
</feature>
<dbReference type="SUPFAM" id="SSF56112">
    <property type="entry name" value="Protein kinase-like (PK-like)"/>
    <property type="match status" value="1"/>
</dbReference>
<dbReference type="InParanoid" id="Q22LX8"/>
<evidence type="ECO:0000256" key="1">
    <source>
        <dbReference type="ARBA" id="ARBA00009903"/>
    </source>
</evidence>
<dbReference type="AlphaFoldDB" id="Q22LX8"/>
<dbReference type="HOGENOM" id="CLU_013312_3_0_1"/>
<dbReference type="PROSITE" id="PS50011">
    <property type="entry name" value="PROTEIN_KINASE_DOM"/>
    <property type="match status" value="1"/>
</dbReference>
<evidence type="ECO:0000256" key="9">
    <source>
        <dbReference type="ARBA" id="ARBA00047899"/>
    </source>
</evidence>
<dbReference type="InterPro" id="IPR002110">
    <property type="entry name" value="Ankyrin_rpt"/>
</dbReference>
<keyword evidence="8 12" id="KW-0067">ATP-binding</keyword>
<dbReference type="PROSITE" id="PS50297">
    <property type="entry name" value="ANK_REP_REGION"/>
    <property type="match status" value="2"/>
</dbReference>
<feature type="repeat" description="ANK" evidence="11">
    <location>
        <begin position="130"/>
        <end position="162"/>
    </location>
</feature>
<keyword evidence="3" id="KW-0723">Serine/threonine-protein kinase</keyword>
<dbReference type="InterPro" id="IPR045270">
    <property type="entry name" value="STKc_AGC"/>
</dbReference>
<dbReference type="PROSITE" id="PS00107">
    <property type="entry name" value="PROTEIN_KINASE_ATP"/>
    <property type="match status" value="1"/>
</dbReference>
<comment type="catalytic activity">
    <reaction evidence="10">
        <text>L-seryl-[protein] + ATP = O-phospho-L-seryl-[protein] + ADP + H(+)</text>
        <dbReference type="Rhea" id="RHEA:17989"/>
        <dbReference type="Rhea" id="RHEA-COMP:9863"/>
        <dbReference type="Rhea" id="RHEA-COMP:11604"/>
        <dbReference type="ChEBI" id="CHEBI:15378"/>
        <dbReference type="ChEBI" id="CHEBI:29999"/>
        <dbReference type="ChEBI" id="CHEBI:30616"/>
        <dbReference type="ChEBI" id="CHEBI:83421"/>
        <dbReference type="ChEBI" id="CHEBI:456216"/>
        <dbReference type="EC" id="2.7.11.1"/>
    </reaction>
</comment>
<dbReference type="STRING" id="312017.Q22LX8"/>
<protein>
    <recommendedName>
        <fullName evidence="2">non-specific serine/threonine protein kinase</fullName>
        <ecNumber evidence="2">2.7.11.1</ecNumber>
    </recommendedName>
</protein>
<keyword evidence="4" id="KW-0597">Phosphoprotein</keyword>
<dbReference type="Gene3D" id="3.30.200.20">
    <property type="entry name" value="Phosphorylase Kinase, domain 1"/>
    <property type="match status" value="1"/>
</dbReference>
<keyword evidence="11" id="KW-0040">ANK repeat</keyword>
<dbReference type="SMART" id="SM00220">
    <property type="entry name" value="S_TKc"/>
    <property type="match status" value="1"/>
</dbReference>
<dbReference type="GO" id="GO:0005524">
    <property type="term" value="F:ATP binding"/>
    <property type="evidence" value="ECO:0007669"/>
    <property type="project" value="UniProtKB-UniRule"/>
</dbReference>